<keyword evidence="2" id="KW-0805">Transcription regulation</keyword>
<proteinExistence type="predicted"/>
<dbReference type="InterPro" id="IPR028082">
    <property type="entry name" value="Peripla_BP_I"/>
</dbReference>
<protein>
    <submittedName>
        <fullName evidence="7">LacI family transcriptional regulator</fullName>
    </submittedName>
</protein>
<dbReference type="InterPro" id="IPR000843">
    <property type="entry name" value="HTH_LacI"/>
</dbReference>
<gene>
    <name evidence="7" type="ORF">DOK78_002101</name>
</gene>
<dbReference type="PANTHER" id="PTHR30146:SF95">
    <property type="entry name" value="RIBOSE OPERON REPRESSOR"/>
    <property type="match status" value="1"/>
</dbReference>
<dbReference type="CDD" id="cd01392">
    <property type="entry name" value="HTH_LacI"/>
    <property type="match status" value="1"/>
</dbReference>
<reference evidence="7 8" key="1">
    <citation type="submission" date="2024-03" db="EMBL/GenBank/DDBJ databases">
        <title>The Genome Sequence of Enterococcus sp. DIV2402.</title>
        <authorList>
            <consortium name="The Broad Institute Genomics Platform"/>
            <consortium name="The Broad Institute Microbial Omics Core"/>
            <consortium name="The Broad Institute Genomic Center for Infectious Diseases"/>
            <person name="Earl A."/>
            <person name="Manson A."/>
            <person name="Gilmore M."/>
            <person name="Schwartman J."/>
            <person name="Shea T."/>
            <person name="Abouelleil A."/>
            <person name="Cao P."/>
            <person name="Chapman S."/>
            <person name="Cusick C."/>
            <person name="Young S."/>
            <person name="Neafsey D."/>
            <person name="Nusbaum C."/>
            <person name="Birren B."/>
        </authorList>
    </citation>
    <scope>NUCLEOTIDE SEQUENCE [LARGE SCALE GENOMIC DNA]</scope>
    <source>
        <strain evidence="7 8">DIV2402</strain>
    </source>
</reference>
<dbReference type="InterPro" id="IPR001387">
    <property type="entry name" value="Cro/C1-type_HTH"/>
</dbReference>
<keyword evidence="4" id="KW-0804">Transcription</keyword>
<dbReference type="Pfam" id="PF00356">
    <property type="entry name" value="LacI"/>
    <property type="match status" value="1"/>
</dbReference>
<dbReference type="SMART" id="SM00354">
    <property type="entry name" value="HTH_LACI"/>
    <property type="match status" value="1"/>
</dbReference>
<dbReference type="SUPFAM" id="SSF47413">
    <property type="entry name" value="lambda repressor-like DNA-binding domains"/>
    <property type="match status" value="1"/>
</dbReference>
<dbReference type="Pfam" id="PF00532">
    <property type="entry name" value="Peripla_BP_1"/>
    <property type="match status" value="1"/>
</dbReference>
<dbReference type="PROSITE" id="PS00356">
    <property type="entry name" value="HTH_LACI_1"/>
    <property type="match status" value="1"/>
</dbReference>
<sequence>MPTMNDVAKLAGVSRGTVSNYVNGVKVKESSQKKIQSAIEQLNYIPNIMARELKMNRSNLVVFIIPSTRTPFFAELTHKMQQALREENFKMLLCNSNNEIKEELEYIQMAKEQKVAGIITISYSDLAPYIMTELPIVSIEKRLSETIPCISADNYSGGKLAAQKLVEKGSKNLLVITRSTYKTEVNYGQRVTGVIDYCEQEGVSYTLFDSRTHEEEFYPELADYIGGLARKGFPYDGIFAVADQYADFCLNILESAKYEIPKDIQIIGFDGGRMYPEQQRFVSSIRQPISEIVQQSVHSLQLILQNKEKKVYQTQYLPVDYLEGITTRRM</sequence>
<dbReference type="SUPFAM" id="SSF53822">
    <property type="entry name" value="Periplasmic binding protein-like I"/>
    <property type="match status" value="1"/>
</dbReference>
<keyword evidence="3" id="KW-0238">DNA-binding</keyword>
<evidence type="ECO:0000259" key="5">
    <source>
        <dbReference type="PROSITE" id="PS50932"/>
    </source>
</evidence>
<feature type="domain" description="HTH lacI-type" evidence="5">
    <location>
        <begin position="2"/>
        <end position="55"/>
    </location>
</feature>
<dbReference type="PROSITE" id="PS50932">
    <property type="entry name" value="HTH_LACI_2"/>
    <property type="match status" value="1"/>
</dbReference>
<dbReference type="PROSITE" id="PS50943">
    <property type="entry name" value="HTH_CROC1"/>
    <property type="match status" value="1"/>
</dbReference>
<evidence type="ECO:0000313" key="8">
    <source>
        <dbReference type="Proteomes" id="UP000664701"/>
    </source>
</evidence>
<dbReference type="InterPro" id="IPR010982">
    <property type="entry name" value="Lambda_DNA-bd_dom_sf"/>
</dbReference>
<dbReference type="CDD" id="cd06291">
    <property type="entry name" value="PBP1_Qymf-like"/>
    <property type="match status" value="1"/>
</dbReference>
<dbReference type="InterPro" id="IPR001761">
    <property type="entry name" value="Peripla_BP/Lac1_sug-bd_dom"/>
</dbReference>
<dbReference type="Proteomes" id="UP000664701">
    <property type="component" value="Chromosome"/>
</dbReference>
<feature type="domain" description="HTH cro/C1-type" evidence="6">
    <location>
        <begin position="3"/>
        <end position="45"/>
    </location>
</feature>
<dbReference type="Gene3D" id="3.40.50.2300">
    <property type="match status" value="2"/>
</dbReference>
<dbReference type="RefSeq" id="WP_207940412.1">
    <property type="nucleotide sequence ID" value="NZ_CP147251.1"/>
</dbReference>
<dbReference type="PANTHER" id="PTHR30146">
    <property type="entry name" value="LACI-RELATED TRANSCRIPTIONAL REPRESSOR"/>
    <property type="match status" value="1"/>
</dbReference>
<evidence type="ECO:0000313" key="7">
    <source>
        <dbReference type="EMBL" id="WYJ77463.1"/>
    </source>
</evidence>
<evidence type="ECO:0000256" key="1">
    <source>
        <dbReference type="ARBA" id="ARBA00022491"/>
    </source>
</evidence>
<keyword evidence="8" id="KW-1185">Reference proteome</keyword>
<dbReference type="EMBL" id="CP147251">
    <property type="protein sequence ID" value="WYJ77463.1"/>
    <property type="molecule type" value="Genomic_DNA"/>
</dbReference>
<accession>A0ABZ2SPJ5</accession>
<organism evidence="7 8">
    <name type="scientific">Candidatus Enterococcus lowellii</name>
    <dbReference type="NCBI Taxonomy" id="2230877"/>
    <lineage>
        <taxon>Bacteria</taxon>
        <taxon>Bacillati</taxon>
        <taxon>Bacillota</taxon>
        <taxon>Bacilli</taxon>
        <taxon>Lactobacillales</taxon>
        <taxon>Enterococcaceae</taxon>
        <taxon>Enterococcus</taxon>
    </lineage>
</organism>
<dbReference type="Gene3D" id="1.10.260.40">
    <property type="entry name" value="lambda repressor-like DNA-binding domains"/>
    <property type="match status" value="1"/>
</dbReference>
<evidence type="ECO:0000256" key="4">
    <source>
        <dbReference type="ARBA" id="ARBA00023163"/>
    </source>
</evidence>
<evidence type="ECO:0000256" key="3">
    <source>
        <dbReference type="ARBA" id="ARBA00023125"/>
    </source>
</evidence>
<keyword evidence="1" id="KW-0678">Repressor</keyword>
<name>A0ABZ2SPJ5_9ENTE</name>
<evidence type="ECO:0000259" key="6">
    <source>
        <dbReference type="PROSITE" id="PS50943"/>
    </source>
</evidence>
<evidence type="ECO:0000256" key="2">
    <source>
        <dbReference type="ARBA" id="ARBA00023015"/>
    </source>
</evidence>